<gene>
    <name evidence="1" type="ORF">SAG0136_09155</name>
</gene>
<dbReference type="AlphaFoldDB" id="V6Z520"/>
<accession>V6Z520</accession>
<evidence type="ECO:0000313" key="2">
    <source>
        <dbReference type="Proteomes" id="UP000018482"/>
    </source>
</evidence>
<comment type="caution">
    <text evidence="1">The sequence shown here is derived from an EMBL/GenBank/DDBJ whole genome shotgun (WGS) entry which is preliminary data.</text>
</comment>
<dbReference type="InterPro" id="IPR046006">
    <property type="entry name" value="DUF5962"/>
</dbReference>
<dbReference type="EMBL" id="ANQC01000124">
    <property type="protein sequence ID" value="ESV55361.1"/>
    <property type="molecule type" value="Genomic_DNA"/>
</dbReference>
<reference evidence="1 2" key="1">
    <citation type="submission" date="2013-05" db="EMBL/GenBank/DDBJ databases">
        <authorList>
            <person name="Richards V.P."/>
            <person name="Durkin S.A.S."/>
            <person name="Kim M."/>
            <person name="Pavinski Bitar P.D."/>
            <person name="Stanhope M.J."/>
            <person name="Town C.D."/>
            <person name="Venter J.C."/>
        </authorList>
    </citation>
    <scope>NUCLEOTIDE SEQUENCE [LARGE SCALE GENOMIC DNA]</scope>
    <source>
        <strain evidence="1 2">LMG 14747</strain>
    </source>
</reference>
<sequence>MLEENIKTNREKKMINYYQLENMLVAGFKSQDEYERYQELKQNYEAETMDYSFSIREIVSQLEVIIETKENDFPKLELGLLHDYQALVECLRKHDSVQAEFYRKKVQHGCPLPNSPKEILHY</sequence>
<name>V6Z520_STRAG</name>
<dbReference type="Proteomes" id="UP000018482">
    <property type="component" value="Unassembled WGS sequence"/>
</dbReference>
<proteinExistence type="predicted"/>
<protein>
    <submittedName>
        <fullName evidence="1">Uncharacterized protein</fullName>
    </submittedName>
</protein>
<organism evidence="1 2">
    <name type="scientific">Streptococcus agalactiae LMG 14747</name>
    <dbReference type="NCBI Taxonomy" id="1154860"/>
    <lineage>
        <taxon>Bacteria</taxon>
        <taxon>Bacillati</taxon>
        <taxon>Bacillota</taxon>
        <taxon>Bacilli</taxon>
        <taxon>Lactobacillales</taxon>
        <taxon>Streptococcaceae</taxon>
        <taxon>Streptococcus</taxon>
    </lineage>
</organism>
<evidence type="ECO:0000313" key="1">
    <source>
        <dbReference type="EMBL" id="ESV55361.1"/>
    </source>
</evidence>
<dbReference type="Pfam" id="PF19387">
    <property type="entry name" value="DUF5962"/>
    <property type="match status" value="1"/>
</dbReference>